<sequence>MTEYYNDDNNYSVPFVSPNGSQIIGTAEILLATARISWIDPDTGEPEYEGGTDIHWNSQETAQRDGKLLYVCAEGKEWTFDELKPV</sequence>
<protein>
    <submittedName>
        <fullName evidence="1">Uncharacterized protein</fullName>
    </submittedName>
</protein>
<name>A0A4S8PIL8_9HYPH</name>
<dbReference type="EMBL" id="STGU01000046">
    <property type="protein sequence ID" value="THV28269.1"/>
    <property type="molecule type" value="Genomic_DNA"/>
</dbReference>
<proteinExistence type="predicted"/>
<accession>A0A4S8PIL8</accession>
<organism evidence="1 2">
    <name type="scientific">Rhizobium rosettiformans W3</name>
    <dbReference type="NCBI Taxonomy" id="538378"/>
    <lineage>
        <taxon>Bacteria</taxon>
        <taxon>Pseudomonadati</taxon>
        <taxon>Pseudomonadota</taxon>
        <taxon>Alphaproteobacteria</taxon>
        <taxon>Hyphomicrobiales</taxon>
        <taxon>Rhizobiaceae</taxon>
        <taxon>Rhizobium/Agrobacterium group</taxon>
        <taxon>Rhizobium</taxon>
    </lineage>
</organism>
<dbReference type="RefSeq" id="WP_136543812.1">
    <property type="nucleotide sequence ID" value="NZ_STGU01000046.1"/>
</dbReference>
<evidence type="ECO:0000313" key="1">
    <source>
        <dbReference type="EMBL" id="THV28269.1"/>
    </source>
</evidence>
<evidence type="ECO:0000313" key="2">
    <source>
        <dbReference type="Proteomes" id="UP000307378"/>
    </source>
</evidence>
<reference evidence="1 2" key="1">
    <citation type="submission" date="2019-04" db="EMBL/GenBank/DDBJ databases">
        <title>genome sequence of strain W3.</title>
        <authorList>
            <person name="Gao J."/>
            <person name="Sun J."/>
        </authorList>
    </citation>
    <scope>NUCLEOTIDE SEQUENCE [LARGE SCALE GENOMIC DNA]</scope>
    <source>
        <strain evidence="1 2">W3</strain>
    </source>
</reference>
<dbReference type="AlphaFoldDB" id="A0A4S8PIL8"/>
<gene>
    <name evidence="1" type="ORF">FAA86_24055</name>
</gene>
<dbReference type="Proteomes" id="UP000307378">
    <property type="component" value="Unassembled WGS sequence"/>
</dbReference>
<comment type="caution">
    <text evidence="1">The sequence shown here is derived from an EMBL/GenBank/DDBJ whole genome shotgun (WGS) entry which is preliminary data.</text>
</comment>